<comment type="caution">
    <text evidence="3">The sequence shown here is derived from an EMBL/GenBank/DDBJ whole genome shotgun (WGS) entry which is preliminary data.</text>
</comment>
<keyword evidence="4" id="KW-1185">Reference proteome</keyword>
<dbReference type="RefSeq" id="WP_131800323.1">
    <property type="nucleotide sequence ID" value="NZ_AJYG02000063.1"/>
</dbReference>
<sequence>MEADKSILTLSTASLGFVISYILSDKISSWYAFFLFVLGGICFFLCSAAVIYTLHKNADYIASPKSDGKLLALLDKAVRASFFIGLFLTGIAALSTAIPSINNRIDQQEVSIEPRSTEQKSTKSEQSSHLQGQLGGSELYLTPDSTSKSPKSEQQKIGESPLTPRAEVMTNRKSAELV</sequence>
<evidence type="ECO:0000256" key="2">
    <source>
        <dbReference type="SAM" id="Phobius"/>
    </source>
</evidence>
<feature type="region of interest" description="Disordered" evidence="1">
    <location>
        <begin position="110"/>
        <end position="178"/>
    </location>
</feature>
<evidence type="ECO:0000313" key="3">
    <source>
        <dbReference type="EMBL" id="MEZ8079520.1"/>
    </source>
</evidence>
<proteinExistence type="predicted"/>
<evidence type="ECO:0000313" key="4">
    <source>
        <dbReference type="Proteomes" id="UP001569154"/>
    </source>
</evidence>
<feature type="transmembrane region" description="Helical" evidence="2">
    <location>
        <begin position="7"/>
        <end position="24"/>
    </location>
</feature>
<gene>
    <name evidence="3" type="ORF">ACED35_00270</name>
</gene>
<dbReference type="Proteomes" id="UP001569154">
    <property type="component" value="Unassembled WGS sequence"/>
</dbReference>
<organism evidence="3 4">
    <name type="scientific">Enterovibrio norvegicus</name>
    <dbReference type="NCBI Taxonomy" id="188144"/>
    <lineage>
        <taxon>Bacteria</taxon>
        <taxon>Pseudomonadati</taxon>
        <taxon>Pseudomonadota</taxon>
        <taxon>Gammaproteobacteria</taxon>
        <taxon>Vibrionales</taxon>
        <taxon>Vibrionaceae</taxon>
        <taxon>Enterovibrio</taxon>
    </lineage>
</organism>
<keyword evidence="2" id="KW-0812">Transmembrane</keyword>
<accession>A0ABV4KVV2</accession>
<keyword evidence="2" id="KW-1133">Transmembrane helix</keyword>
<protein>
    <submittedName>
        <fullName evidence="3">Uncharacterized protein</fullName>
    </submittedName>
</protein>
<reference evidence="3 4" key="1">
    <citation type="submission" date="2024-06" db="EMBL/GenBank/DDBJ databases">
        <authorList>
            <person name="Steensen K."/>
            <person name="Seneca J."/>
            <person name="Bartlau N."/>
            <person name="Yu A.X."/>
            <person name="Polz M.F."/>
        </authorList>
    </citation>
    <scope>NUCLEOTIDE SEQUENCE [LARGE SCALE GENOMIC DNA]</scope>
    <source>
        <strain evidence="3 4">1F260</strain>
    </source>
</reference>
<dbReference type="EMBL" id="JBGONM010000001">
    <property type="protein sequence ID" value="MEZ8079520.1"/>
    <property type="molecule type" value="Genomic_DNA"/>
</dbReference>
<feature type="transmembrane region" description="Helical" evidence="2">
    <location>
        <begin position="76"/>
        <end position="98"/>
    </location>
</feature>
<evidence type="ECO:0000256" key="1">
    <source>
        <dbReference type="SAM" id="MobiDB-lite"/>
    </source>
</evidence>
<feature type="transmembrane region" description="Helical" evidence="2">
    <location>
        <begin position="30"/>
        <end position="55"/>
    </location>
</feature>
<name>A0ABV4KVV2_9GAMM</name>
<keyword evidence="2" id="KW-0472">Membrane</keyword>